<dbReference type="CDD" id="cd16913">
    <property type="entry name" value="YkuD_like"/>
    <property type="match status" value="1"/>
</dbReference>
<evidence type="ECO:0000256" key="1">
    <source>
        <dbReference type="ARBA" id="ARBA00004752"/>
    </source>
</evidence>
<dbReference type="GO" id="GO:0071555">
    <property type="term" value="P:cell wall organization"/>
    <property type="evidence" value="ECO:0007669"/>
    <property type="project" value="UniProtKB-UniRule"/>
</dbReference>
<feature type="domain" description="L,D-TPase catalytic" evidence="8">
    <location>
        <begin position="175"/>
        <end position="296"/>
    </location>
</feature>
<evidence type="ECO:0000256" key="3">
    <source>
        <dbReference type="ARBA" id="ARBA00022960"/>
    </source>
</evidence>
<dbReference type="PROSITE" id="PS52029">
    <property type="entry name" value="LD_TPASE"/>
    <property type="match status" value="1"/>
</dbReference>
<sequence length="296" mass="31050">MSAPDVHAVRLSAQGLTRLVLSGVTVTALIGGLMSACSTGSSAETSSADRRAAPIEAAPAPPEDAGAGAVPAATPEPTPISVPTPGPTSSPEPPAEPTTLRRGDEGDAVRELQERLIELDYFLPSADGTFGAATEQAVWALQKAAGTTRDGLVGPATQEALDAGLRPTPRTVSGRVLEVDLERQLVLAVEDGILTRTFNVSSGNGETYRALGRTQRADTPTGDFAVVRQVDAVHESTLGLGSMYRPKYFHGGWAVHGSDEIPPWPASHGCVRMANEAINWIWDVWDAPIGTRVLVF</sequence>
<comment type="caution">
    <text evidence="9">The sequence shown here is derived from an EMBL/GenBank/DDBJ whole genome shotgun (WGS) entry which is preliminary data.</text>
</comment>
<feature type="region of interest" description="Disordered" evidence="7">
    <location>
        <begin position="37"/>
        <end position="107"/>
    </location>
</feature>
<accession>A0A939RS87</accession>
<evidence type="ECO:0000259" key="8">
    <source>
        <dbReference type="PROSITE" id="PS52029"/>
    </source>
</evidence>
<dbReference type="InterPro" id="IPR005490">
    <property type="entry name" value="LD_TPept_cat_dom"/>
</dbReference>
<proteinExistence type="predicted"/>
<evidence type="ECO:0000256" key="6">
    <source>
        <dbReference type="PROSITE-ProRule" id="PRU01373"/>
    </source>
</evidence>
<protein>
    <submittedName>
        <fullName evidence="9">L,D-transpeptidase family protein</fullName>
    </submittedName>
</protein>
<feature type="compositionally biased region" description="Low complexity" evidence="7">
    <location>
        <begin position="54"/>
        <end position="73"/>
    </location>
</feature>
<dbReference type="Pfam" id="PF03734">
    <property type="entry name" value="YkuD"/>
    <property type="match status" value="1"/>
</dbReference>
<gene>
    <name evidence="9" type="ORF">J4G33_01660</name>
</gene>
<dbReference type="InterPro" id="IPR038063">
    <property type="entry name" value="Transpep_catalytic_dom"/>
</dbReference>
<keyword evidence="5 6" id="KW-0961">Cell wall biogenesis/degradation</keyword>
<dbReference type="GO" id="GO:0008360">
    <property type="term" value="P:regulation of cell shape"/>
    <property type="evidence" value="ECO:0007669"/>
    <property type="project" value="UniProtKB-UniRule"/>
</dbReference>
<dbReference type="Proteomes" id="UP000664209">
    <property type="component" value="Unassembled WGS sequence"/>
</dbReference>
<dbReference type="Pfam" id="PF01471">
    <property type="entry name" value="PG_binding_1"/>
    <property type="match status" value="1"/>
</dbReference>
<dbReference type="SUPFAM" id="SSF141523">
    <property type="entry name" value="L,D-transpeptidase catalytic domain-like"/>
    <property type="match status" value="1"/>
</dbReference>
<dbReference type="Gene3D" id="1.10.101.10">
    <property type="entry name" value="PGBD-like superfamily/PGBD"/>
    <property type="match status" value="1"/>
</dbReference>
<dbReference type="InterPro" id="IPR036365">
    <property type="entry name" value="PGBD-like_sf"/>
</dbReference>
<feature type="compositionally biased region" description="Polar residues" evidence="7">
    <location>
        <begin position="37"/>
        <end position="46"/>
    </location>
</feature>
<evidence type="ECO:0000256" key="4">
    <source>
        <dbReference type="ARBA" id="ARBA00022984"/>
    </source>
</evidence>
<dbReference type="PANTHER" id="PTHR30582:SF2">
    <property type="entry name" value="L,D-TRANSPEPTIDASE YCIB-RELATED"/>
    <property type="match status" value="1"/>
</dbReference>
<dbReference type="InterPro" id="IPR036366">
    <property type="entry name" value="PGBDSf"/>
</dbReference>
<evidence type="ECO:0000313" key="9">
    <source>
        <dbReference type="EMBL" id="MBO1750502.1"/>
    </source>
</evidence>
<dbReference type="GO" id="GO:0005576">
    <property type="term" value="C:extracellular region"/>
    <property type="evidence" value="ECO:0007669"/>
    <property type="project" value="TreeGrafter"/>
</dbReference>
<keyword evidence="3 6" id="KW-0133">Cell shape</keyword>
<keyword evidence="4 6" id="KW-0573">Peptidoglycan synthesis</keyword>
<dbReference type="AlphaFoldDB" id="A0A939RS87"/>
<dbReference type="SUPFAM" id="SSF47090">
    <property type="entry name" value="PGBD-like"/>
    <property type="match status" value="1"/>
</dbReference>
<dbReference type="Gene3D" id="2.40.440.10">
    <property type="entry name" value="L,D-transpeptidase catalytic domain-like"/>
    <property type="match status" value="1"/>
</dbReference>
<name>A0A939RS87_9CELL</name>
<keyword evidence="10" id="KW-1185">Reference proteome</keyword>
<dbReference type="GO" id="GO:0071972">
    <property type="term" value="F:peptidoglycan L,D-transpeptidase activity"/>
    <property type="evidence" value="ECO:0007669"/>
    <property type="project" value="TreeGrafter"/>
</dbReference>
<dbReference type="PANTHER" id="PTHR30582">
    <property type="entry name" value="L,D-TRANSPEPTIDASE"/>
    <property type="match status" value="1"/>
</dbReference>
<dbReference type="RefSeq" id="WP_208054146.1">
    <property type="nucleotide sequence ID" value="NZ_JAGEMK010000001.1"/>
</dbReference>
<keyword evidence="2" id="KW-0808">Transferase</keyword>
<dbReference type="GO" id="GO:0018104">
    <property type="term" value="P:peptidoglycan-protein cross-linking"/>
    <property type="evidence" value="ECO:0007669"/>
    <property type="project" value="TreeGrafter"/>
</dbReference>
<feature type="active site" description="Nucleophile" evidence="6">
    <location>
        <position position="270"/>
    </location>
</feature>
<evidence type="ECO:0000313" key="10">
    <source>
        <dbReference type="Proteomes" id="UP000664209"/>
    </source>
</evidence>
<dbReference type="InterPro" id="IPR050979">
    <property type="entry name" value="LD-transpeptidase"/>
</dbReference>
<organism evidence="9 10">
    <name type="scientific">Actinotalea soli</name>
    <dbReference type="NCBI Taxonomy" id="2819234"/>
    <lineage>
        <taxon>Bacteria</taxon>
        <taxon>Bacillati</taxon>
        <taxon>Actinomycetota</taxon>
        <taxon>Actinomycetes</taxon>
        <taxon>Micrococcales</taxon>
        <taxon>Cellulomonadaceae</taxon>
        <taxon>Actinotalea</taxon>
    </lineage>
</organism>
<dbReference type="GO" id="GO:0016740">
    <property type="term" value="F:transferase activity"/>
    <property type="evidence" value="ECO:0007669"/>
    <property type="project" value="UniProtKB-KW"/>
</dbReference>
<feature type="active site" description="Proton donor/acceptor" evidence="6">
    <location>
        <position position="256"/>
    </location>
</feature>
<comment type="pathway">
    <text evidence="1 6">Cell wall biogenesis; peptidoglycan biosynthesis.</text>
</comment>
<reference evidence="9" key="1">
    <citation type="submission" date="2021-03" db="EMBL/GenBank/DDBJ databases">
        <title>Actinotalea soli sp. nov., isolated from soil.</title>
        <authorList>
            <person name="Ping W."/>
            <person name="Zhang J."/>
        </authorList>
    </citation>
    <scope>NUCLEOTIDE SEQUENCE</scope>
    <source>
        <strain evidence="9">BY-33</strain>
    </source>
</reference>
<evidence type="ECO:0000256" key="2">
    <source>
        <dbReference type="ARBA" id="ARBA00022679"/>
    </source>
</evidence>
<evidence type="ECO:0000256" key="7">
    <source>
        <dbReference type="SAM" id="MobiDB-lite"/>
    </source>
</evidence>
<dbReference type="InterPro" id="IPR002477">
    <property type="entry name" value="Peptidoglycan-bd-like"/>
</dbReference>
<dbReference type="EMBL" id="JAGEMK010000001">
    <property type="protein sequence ID" value="MBO1750502.1"/>
    <property type="molecule type" value="Genomic_DNA"/>
</dbReference>
<feature type="compositionally biased region" description="Pro residues" evidence="7">
    <location>
        <begin position="74"/>
        <end position="96"/>
    </location>
</feature>
<evidence type="ECO:0000256" key="5">
    <source>
        <dbReference type="ARBA" id="ARBA00023316"/>
    </source>
</evidence>